<dbReference type="Proteomes" id="UP001177023">
    <property type="component" value="Unassembled WGS sequence"/>
</dbReference>
<feature type="non-terminal residue" evidence="3">
    <location>
        <position position="196"/>
    </location>
</feature>
<evidence type="ECO:0000256" key="2">
    <source>
        <dbReference type="SAM" id="SignalP"/>
    </source>
</evidence>
<reference evidence="3" key="1">
    <citation type="submission" date="2023-06" db="EMBL/GenBank/DDBJ databases">
        <authorList>
            <person name="Delattre M."/>
        </authorList>
    </citation>
    <scope>NUCLEOTIDE SEQUENCE</scope>
    <source>
        <strain evidence="3">AF72</strain>
    </source>
</reference>
<dbReference type="EMBL" id="CATQJA010001599">
    <property type="protein sequence ID" value="CAJ0567885.1"/>
    <property type="molecule type" value="Genomic_DNA"/>
</dbReference>
<keyword evidence="1" id="KW-0175">Coiled coil</keyword>
<evidence type="ECO:0000313" key="4">
    <source>
        <dbReference type="Proteomes" id="UP001177023"/>
    </source>
</evidence>
<feature type="signal peptide" evidence="2">
    <location>
        <begin position="1"/>
        <end position="17"/>
    </location>
</feature>
<name>A0AA36CGG5_9BILA</name>
<feature type="coiled-coil region" evidence="1">
    <location>
        <begin position="70"/>
        <end position="97"/>
    </location>
</feature>
<keyword evidence="2" id="KW-0732">Signal</keyword>
<gene>
    <name evidence="3" type="ORF">MSPICULIGERA_LOCUS6418</name>
</gene>
<proteinExistence type="predicted"/>
<dbReference type="AlphaFoldDB" id="A0AA36CGG5"/>
<sequence length="196" mass="22367">MRALIVFLSSICAYILADSGFCLDYIKCMEILESKQRHCTALEENLRLRQSTTCARRRWEIKLELNGLHMRRAEVARDCVQKNIDEAEAGEKDLDEETTARCESLSRKFFFAPGVNGPATAVKERKKRSASKKKAVNNSRKSRATDCRIETKQWHKQCAALAKCCPQTTECKSETLTIMDQINELRQKLQNVSADC</sequence>
<comment type="caution">
    <text evidence="3">The sequence shown here is derived from an EMBL/GenBank/DDBJ whole genome shotgun (WGS) entry which is preliminary data.</text>
</comment>
<keyword evidence="4" id="KW-1185">Reference proteome</keyword>
<organism evidence="3 4">
    <name type="scientific">Mesorhabditis spiculigera</name>
    <dbReference type="NCBI Taxonomy" id="96644"/>
    <lineage>
        <taxon>Eukaryota</taxon>
        <taxon>Metazoa</taxon>
        <taxon>Ecdysozoa</taxon>
        <taxon>Nematoda</taxon>
        <taxon>Chromadorea</taxon>
        <taxon>Rhabditida</taxon>
        <taxon>Rhabditina</taxon>
        <taxon>Rhabditomorpha</taxon>
        <taxon>Rhabditoidea</taxon>
        <taxon>Rhabditidae</taxon>
        <taxon>Mesorhabditinae</taxon>
        <taxon>Mesorhabditis</taxon>
    </lineage>
</organism>
<evidence type="ECO:0000313" key="3">
    <source>
        <dbReference type="EMBL" id="CAJ0567885.1"/>
    </source>
</evidence>
<accession>A0AA36CGG5</accession>
<protein>
    <submittedName>
        <fullName evidence="3">Uncharacterized protein</fullName>
    </submittedName>
</protein>
<evidence type="ECO:0000256" key="1">
    <source>
        <dbReference type="SAM" id="Coils"/>
    </source>
</evidence>
<feature type="chain" id="PRO_5041413214" evidence="2">
    <location>
        <begin position="18"/>
        <end position="196"/>
    </location>
</feature>